<dbReference type="InterPro" id="IPR044051">
    <property type="entry name" value="Prophage_tail_N"/>
</dbReference>
<feature type="domain" description="Tail spike" evidence="1">
    <location>
        <begin position="88"/>
        <end position="328"/>
    </location>
</feature>
<reference evidence="4 6" key="3">
    <citation type="submission" date="2023-03" db="EMBL/GenBank/DDBJ databases">
        <title>Agriculturally important microbes genome sequencing.</title>
        <authorList>
            <person name="Dunlap C."/>
        </authorList>
    </citation>
    <scope>NUCLEOTIDE SEQUENCE [LARGE SCALE GENOMIC DNA]</scope>
    <source>
        <strain evidence="4 6">CBP-3203</strain>
    </source>
</reference>
<comment type="caution">
    <text evidence="3">The sequence shown here is derived from an EMBL/GenBank/DDBJ whole genome shotgun (WGS) entry which is preliminary data.</text>
</comment>
<keyword evidence="6" id="KW-1185">Reference proteome</keyword>
<dbReference type="EMBL" id="LECW02000043">
    <property type="protein sequence ID" value="KRT90680.1"/>
    <property type="molecule type" value="Genomic_DNA"/>
</dbReference>
<evidence type="ECO:0000313" key="4">
    <source>
        <dbReference type="EMBL" id="MEC0486731.1"/>
    </source>
</evidence>
<name>A0A0T6BKV9_9BACI</name>
<dbReference type="AlphaFoldDB" id="A0A0T6BKV9"/>
<evidence type="ECO:0000313" key="5">
    <source>
        <dbReference type="Proteomes" id="UP000036168"/>
    </source>
</evidence>
<dbReference type="Pfam" id="PF18994">
    <property type="entry name" value="Prophage_tailD1"/>
    <property type="match status" value="1"/>
</dbReference>
<gene>
    <name evidence="3" type="ORF">AB447_224030</name>
    <name evidence="4" type="ORF">P8828_18280</name>
</gene>
<reference evidence="3 5" key="1">
    <citation type="journal article" date="2015" name="Int. J. Syst. Evol. Microbiol.">
        <title>Bacillus glycinifermentans sp. nov., isolated from fermented soybean paste.</title>
        <authorList>
            <person name="Kim S.J."/>
            <person name="Dunlap C.A."/>
            <person name="Kwon S.W."/>
            <person name="Rooney A.P."/>
        </authorList>
    </citation>
    <scope>NUCLEOTIDE SEQUENCE [LARGE SCALE GENOMIC DNA]</scope>
    <source>
        <strain evidence="3 5">GO-13</strain>
    </source>
</reference>
<dbReference type="Pfam" id="PF06605">
    <property type="entry name" value="Prophage_tail"/>
    <property type="match status" value="1"/>
</dbReference>
<evidence type="ECO:0000313" key="6">
    <source>
        <dbReference type="Proteomes" id="UP001341297"/>
    </source>
</evidence>
<organism evidence="3 5">
    <name type="scientific">Bacillus glycinifermentans</name>
    <dbReference type="NCBI Taxonomy" id="1664069"/>
    <lineage>
        <taxon>Bacteria</taxon>
        <taxon>Bacillati</taxon>
        <taxon>Bacillota</taxon>
        <taxon>Bacilli</taxon>
        <taxon>Bacillales</taxon>
        <taxon>Bacillaceae</taxon>
        <taxon>Bacillus</taxon>
    </lineage>
</organism>
<protein>
    <submittedName>
        <fullName evidence="4">Phage tail protein</fullName>
    </submittedName>
</protein>
<evidence type="ECO:0000259" key="1">
    <source>
        <dbReference type="Pfam" id="PF06605"/>
    </source>
</evidence>
<evidence type="ECO:0000313" key="3">
    <source>
        <dbReference type="EMBL" id="KRT90680.1"/>
    </source>
</evidence>
<proteinExistence type="predicted"/>
<accession>A0A0T6BKV9</accession>
<dbReference type="Gene3D" id="6.20.110.10">
    <property type="match status" value="1"/>
</dbReference>
<dbReference type="EMBL" id="JARRTL010000022">
    <property type="protein sequence ID" value="MEC0486731.1"/>
    <property type="molecule type" value="Genomic_DNA"/>
</dbReference>
<dbReference type="Proteomes" id="UP000036168">
    <property type="component" value="Unassembled WGS sequence"/>
</dbReference>
<dbReference type="Gene3D" id="3.55.50.40">
    <property type="match status" value="1"/>
</dbReference>
<dbReference type="RefSeq" id="WP_048356136.1">
    <property type="nucleotide sequence ID" value="NZ_JARRTL010000022.1"/>
</dbReference>
<dbReference type="Proteomes" id="UP001341297">
    <property type="component" value="Unassembled WGS sequence"/>
</dbReference>
<dbReference type="OrthoDB" id="2311165at2"/>
<evidence type="ECO:0000259" key="2">
    <source>
        <dbReference type="Pfam" id="PF18994"/>
    </source>
</evidence>
<feature type="domain" description="Prophage endopeptidase tail N-terminal" evidence="2">
    <location>
        <begin position="6"/>
        <end position="85"/>
    </location>
</feature>
<reference evidence="3" key="2">
    <citation type="submission" date="2015-10" db="EMBL/GenBank/DDBJ databases">
        <authorList>
            <person name="Gilbert D.G."/>
        </authorList>
    </citation>
    <scope>NUCLEOTIDE SEQUENCE</scope>
    <source>
        <strain evidence="3">GO-13</strain>
    </source>
</reference>
<dbReference type="InterPro" id="IPR010572">
    <property type="entry name" value="Tail_dom"/>
</dbReference>
<sequence>MKTIAIRDVTGIMEPLPGFSVVRTDGNDGQRSIKLTGYKTTTNQYGYQFVKNENTVVYDDEEYIIKTHRERTYRKGVGVEATAIHRIFDDLMNNYIYEEKTGTLRLDAMLSFALDGSGYTFEIDTTDLPTSVRVENFGWNNSLALFRDILEKFGAEFDYKGKKIYVAKKFGIQRDEPFLRYRFNVKDPEKEIDTSSFATYIRGYGKKDAKGNYLFAEYTSPLAKIYGIKHADPVKDERYTDKDSLLDAMKKQLNDNIDISLTFTAIELESMGLKDIKKGDYVWCVIEPFDLNVQLRAVSREDYSDETKSPTFTFGSITKKASDIIASFNTTKKAVEKVIDTSTGKIKDSAIDSTGLTTKSEFQSHVDNKIMHITAEERAAWNAASNSIGDLTFITWSTPTLKNGWIQYTSNTGSYPIQYGKDAIGTVNIRGAVSSGVIGSSTPVFTLPAGYRPPFPHLFIGVSSPATDGTPQYFRGIIKTNGDVCVENVSNKDTPNQFIGIYTQFKAI</sequence>